<feature type="transmembrane region" description="Helical" evidence="9">
    <location>
        <begin position="141"/>
        <end position="161"/>
    </location>
</feature>
<dbReference type="EMBL" id="CAEY01001352">
    <property type="status" value="NOT_ANNOTATED_CDS"/>
    <property type="molecule type" value="Genomic_DNA"/>
</dbReference>
<feature type="signal peptide" evidence="10">
    <location>
        <begin position="1"/>
        <end position="24"/>
    </location>
</feature>
<keyword evidence="6" id="KW-0325">Glycoprotein</keyword>
<proteinExistence type="inferred from homology"/>
<dbReference type="Proteomes" id="UP000015104">
    <property type="component" value="Unassembled WGS sequence"/>
</dbReference>
<dbReference type="InterPro" id="IPR010291">
    <property type="entry name" value="Ion_channel_UNC-93"/>
</dbReference>
<feature type="transmembrane region" description="Helical" evidence="9">
    <location>
        <begin position="49"/>
        <end position="68"/>
    </location>
</feature>
<feature type="transmembrane region" description="Helical" evidence="9">
    <location>
        <begin position="102"/>
        <end position="121"/>
    </location>
</feature>
<evidence type="ECO:0000256" key="7">
    <source>
        <dbReference type="ARBA" id="ARBA00040302"/>
    </source>
</evidence>
<dbReference type="PANTHER" id="PTHR23294">
    <property type="entry name" value="ET TRANSLATION PRODUCT-RELATED"/>
    <property type="match status" value="1"/>
</dbReference>
<comment type="subcellular location">
    <subcellularLocation>
        <location evidence="1">Membrane</location>
        <topology evidence="1">Multi-pass membrane protein</topology>
    </subcellularLocation>
</comment>
<evidence type="ECO:0000256" key="3">
    <source>
        <dbReference type="ARBA" id="ARBA00022692"/>
    </source>
</evidence>
<reference evidence="11" key="2">
    <citation type="submission" date="2015-06" db="UniProtKB">
        <authorList>
            <consortium name="EnsemblMetazoa"/>
        </authorList>
    </citation>
    <scope>IDENTIFICATION</scope>
</reference>
<dbReference type="SUPFAM" id="SSF103473">
    <property type="entry name" value="MFS general substrate transporter"/>
    <property type="match status" value="1"/>
</dbReference>
<evidence type="ECO:0000256" key="6">
    <source>
        <dbReference type="ARBA" id="ARBA00023180"/>
    </source>
</evidence>
<gene>
    <name evidence="11" type="primary">107359417</name>
</gene>
<accession>T1K1K0</accession>
<name>T1K1K0_TETUR</name>
<feature type="transmembrane region" description="Helical" evidence="9">
    <location>
        <begin position="334"/>
        <end position="351"/>
    </location>
</feature>
<dbReference type="eggNOG" id="KOG3098">
    <property type="taxonomic scope" value="Eukaryota"/>
</dbReference>
<keyword evidence="12" id="KW-1185">Reference proteome</keyword>
<evidence type="ECO:0000256" key="10">
    <source>
        <dbReference type="SAM" id="SignalP"/>
    </source>
</evidence>
<dbReference type="KEGG" id="tut:107359417"/>
<dbReference type="PANTHER" id="PTHR23294:SF0">
    <property type="entry name" value="UNC93-LIKE PROTEIN MFSD11"/>
    <property type="match status" value="1"/>
</dbReference>
<evidence type="ECO:0000256" key="5">
    <source>
        <dbReference type="ARBA" id="ARBA00023136"/>
    </source>
</evidence>
<comment type="similarity">
    <text evidence="2">Belongs to the unc-93 family.</text>
</comment>
<dbReference type="EnsemblMetazoa" id="tetur04g01670.1">
    <property type="protein sequence ID" value="tetur04g01670.1"/>
    <property type="gene ID" value="tetur04g01670"/>
</dbReference>
<dbReference type="HOGENOM" id="CLU_025356_2_0_1"/>
<keyword evidence="10" id="KW-0732">Signal</keyword>
<dbReference type="Gene3D" id="1.20.1250.20">
    <property type="entry name" value="MFS general substrate transporter like domains"/>
    <property type="match status" value="1"/>
</dbReference>
<dbReference type="AlphaFoldDB" id="T1K1K0"/>
<evidence type="ECO:0000313" key="12">
    <source>
        <dbReference type="Proteomes" id="UP000015104"/>
    </source>
</evidence>
<evidence type="ECO:0000256" key="9">
    <source>
        <dbReference type="SAM" id="Phobius"/>
    </source>
</evidence>
<keyword evidence="3 9" id="KW-0812">Transmembrane</keyword>
<feature type="transmembrane region" description="Helical" evidence="9">
    <location>
        <begin position="225"/>
        <end position="244"/>
    </location>
</feature>
<dbReference type="OMA" id="GYEWSGY"/>
<organism evidence="11 12">
    <name type="scientific">Tetranychus urticae</name>
    <name type="common">Two-spotted spider mite</name>
    <dbReference type="NCBI Taxonomy" id="32264"/>
    <lineage>
        <taxon>Eukaryota</taxon>
        <taxon>Metazoa</taxon>
        <taxon>Ecdysozoa</taxon>
        <taxon>Arthropoda</taxon>
        <taxon>Chelicerata</taxon>
        <taxon>Arachnida</taxon>
        <taxon>Acari</taxon>
        <taxon>Acariformes</taxon>
        <taxon>Trombidiformes</taxon>
        <taxon>Prostigmata</taxon>
        <taxon>Eleutherengona</taxon>
        <taxon>Raphignathae</taxon>
        <taxon>Tetranychoidea</taxon>
        <taxon>Tetranychidae</taxon>
        <taxon>Tetranychus</taxon>
    </lineage>
</organism>
<feature type="transmembrane region" description="Helical" evidence="9">
    <location>
        <begin position="371"/>
        <end position="392"/>
    </location>
</feature>
<evidence type="ECO:0000256" key="1">
    <source>
        <dbReference type="ARBA" id="ARBA00004141"/>
    </source>
</evidence>
<evidence type="ECO:0000256" key="8">
    <source>
        <dbReference type="ARBA" id="ARBA00041910"/>
    </source>
</evidence>
<keyword evidence="4 9" id="KW-1133">Transmembrane helix</keyword>
<reference evidence="12" key="1">
    <citation type="submission" date="2011-08" db="EMBL/GenBank/DDBJ databases">
        <authorList>
            <person name="Rombauts S."/>
        </authorList>
    </citation>
    <scope>NUCLEOTIDE SEQUENCE</scope>
    <source>
        <strain evidence="12">London</strain>
    </source>
</reference>
<feature type="transmembrane region" description="Helical" evidence="9">
    <location>
        <begin position="294"/>
        <end position="314"/>
    </location>
</feature>
<feature type="chain" id="PRO_5004590932" description="UNC93-like protein MFSD11" evidence="10">
    <location>
        <begin position="25"/>
        <end position="449"/>
    </location>
</feature>
<dbReference type="InterPro" id="IPR036259">
    <property type="entry name" value="MFS_trans_sf"/>
</dbReference>
<feature type="transmembrane region" description="Helical" evidence="9">
    <location>
        <begin position="173"/>
        <end position="193"/>
    </location>
</feature>
<evidence type="ECO:0000256" key="4">
    <source>
        <dbReference type="ARBA" id="ARBA00022989"/>
    </source>
</evidence>
<protein>
    <recommendedName>
        <fullName evidence="7">UNC93-like protein MFSD11</fullName>
    </recommendedName>
    <alternativeName>
        <fullName evidence="8">Major facilitator superfamily domain-containing protein 11</fullName>
    </alternativeName>
</protein>
<feature type="transmembrane region" description="Helical" evidence="9">
    <location>
        <begin position="264"/>
        <end position="282"/>
    </location>
</feature>
<feature type="transmembrane region" description="Helical" evidence="9">
    <location>
        <begin position="398"/>
        <end position="418"/>
    </location>
</feature>
<keyword evidence="5 9" id="KW-0472">Membrane</keyword>
<dbReference type="Pfam" id="PF05978">
    <property type="entry name" value="UNC-93"/>
    <property type="match status" value="1"/>
</dbReference>
<dbReference type="GO" id="GO:0016020">
    <property type="term" value="C:membrane"/>
    <property type="evidence" value="ECO:0007669"/>
    <property type="project" value="UniProtKB-SubCell"/>
</dbReference>
<sequence>MTSNLKSILLLSFCIFFIALPIQTGSIIQIIIVNSVNDDYRETWNGYEWSGYTGSAISSVVAAVLAWFAPSLIMLVGAGKALTIGGIAFCLSFSTFLYPLKYGYICASLLLGFANAVTWTAQGNYLAMVSDEKSITRNTGILWTISMSSAVFGNLLIVYTFEGKEKINSSTRILTYSILVILGFFGVILSLFLKKFESSKSEDDKIVESPLKGFSTAIKYFTTKTMLLISVIAIFIGLEITFFSGLYSTSIAFTRAFGVDRKKYSGECGLLIGIGEILAGLISMLSSKCKKPGIAILISAYLIYLGTFSCIYVNLPAASTLLETAEPAIFESNLYLALLCAVLLGLCDGLFGTQMNEFISVVYKENSSAPFAIFSSLQSLSGGALFFLSNYIDLHSHLIILATGATLGSIAFCLANAAENKKKLEKTNMEHHGNIEPNNVQKVLEMPSN</sequence>
<dbReference type="InterPro" id="IPR051617">
    <property type="entry name" value="UNC-93-like_regulator"/>
</dbReference>
<dbReference type="OrthoDB" id="196103at2759"/>
<feature type="transmembrane region" description="Helical" evidence="9">
    <location>
        <begin position="75"/>
        <end position="96"/>
    </location>
</feature>
<evidence type="ECO:0000313" key="11">
    <source>
        <dbReference type="EnsemblMetazoa" id="tetur04g01670.1"/>
    </source>
</evidence>
<evidence type="ECO:0000256" key="2">
    <source>
        <dbReference type="ARBA" id="ARBA00009172"/>
    </source>
</evidence>